<keyword evidence="2" id="KW-1185">Reference proteome</keyword>
<protein>
    <recommendedName>
        <fullName evidence="3">YjgF-like protein</fullName>
    </recommendedName>
</protein>
<organism evidence="1 2">
    <name type="scientific">Endocarpon pusillum</name>
    <dbReference type="NCBI Taxonomy" id="364733"/>
    <lineage>
        <taxon>Eukaryota</taxon>
        <taxon>Fungi</taxon>
        <taxon>Dikarya</taxon>
        <taxon>Ascomycota</taxon>
        <taxon>Pezizomycotina</taxon>
        <taxon>Eurotiomycetes</taxon>
        <taxon>Chaetothyriomycetidae</taxon>
        <taxon>Verrucariales</taxon>
        <taxon>Verrucariaceae</taxon>
        <taxon>Endocarpon</taxon>
    </lineage>
</organism>
<dbReference type="PANTHER" id="PTHR43857">
    <property type="entry name" value="BLR7761 PROTEIN"/>
    <property type="match status" value="1"/>
</dbReference>
<name>A0A8H7E3Y6_9EURO</name>
<dbReference type="EMBL" id="JAACFV010000101">
    <property type="protein sequence ID" value="KAF7505766.1"/>
    <property type="molecule type" value="Genomic_DNA"/>
</dbReference>
<dbReference type="InterPro" id="IPR035959">
    <property type="entry name" value="RutC-like_sf"/>
</dbReference>
<accession>A0A8H7E3Y6</accession>
<evidence type="ECO:0000313" key="2">
    <source>
        <dbReference type="Proteomes" id="UP000606974"/>
    </source>
</evidence>
<dbReference type="CDD" id="cd06152">
    <property type="entry name" value="YjgF_YER057c_UK114_like_4"/>
    <property type="match status" value="1"/>
</dbReference>
<dbReference type="AlphaFoldDB" id="A0A8H7E3Y6"/>
<comment type="caution">
    <text evidence="1">The sequence shown here is derived from an EMBL/GenBank/DDBJ whole genome shotgun (WGS) entry which is preliminary data.</text>
</comment>
<gene>
    <name evidence="1" type="ORF">GJ744_000437</name>
</gene>
<evidence type="ECO:0000313" key="1">
    <source>
        <dbReference type="EMBL" id="KAF7505766.1"/>
    </source>
</evidence>
<dbReference type="Pfam" id="PF01042">
    <property type="entry name" value="Ribonuc_L-PSP"/>
    <property type="match status" value="1"/>
</dbReference>
<dbReference type="Proteomes" id="UP000606974">
    <property type="component" value="Unassembled WGS sequence"/>
</dbReference>
<sequence>MSHLQYFDYEGFGQRVRKDTHYSQAVRIGHTIECSGQGGWDRVTEEIPSDLAKEIDQAFANVEHALQQAGGKGWEQVYKIRCYFLNNMDAAEHLVRNLRKYCPNHQPILTVIGIQSLALDGMRVEIEVAAHLGS</sequence>
<evidence type="ECO:0008006" key="3">
    <source>
        <dbReference type="Google" id="ProtNLM"/>
    </source>
</evidence>
<dbReference type="OrthoDB" id="309640at2759"/>
<dbReference type="SUPFAM" id="SSF55298">
    <property type="entry name" value="YjgF-like"/>
    <property type="match status" value="1"/>
</dbReference>
<dbReference type="Gene3D" id="3.30.1330.40">
    <property type="entry name" value="RutC-like"/>
    <property type="match status" value="1"/>
</dbReference>
<proteinExistence type="predicted"/>
<dbReference type="PANTHER" id="PTHR43857:SF1">
    <property type="entry name" value="YJGH FAMILY PROTEIN"/>
    <property type="match status" value="1"/>
</dbReference>
<dbReference type="InterPro" id="IPR006175">
    <property type="entry name" value="YjgF/YER057c/UK114"/>
</dbReference>
<reference evidence="1" key="1">
    <citation type="submission" date="2020-02" db="EMBL/GenBank/DDBJ databases">
        <authorList>
            <person name="Palmer J.M."/>
        </authorList>
    </citation>
    <scope>NUCLEOTIDE SEQUENCE</scope>
    <source>
        <strain evidence="1">EPUS1.4</strain>
        <tissue evidence="1">Thallus</tissue>
    </source>
</reference>